<evidence type="ECO:0000313" key="2">
    <source>
        <dbReference type="Proteomes" id="UP001623600"/>
    </source>
</evidence>
<dbReference type="Proteomes" id="UP001623600">
    <property type="component" value="Unassembled WGS sequence"/>
</dbReference>
<dbReference type="RefSeq" id="WP_406760977.1">
    <property type="nucleotide sequence ID" value="NZ_JBJIAB010000009.1"/>
</dbReference>
<name>A0ABW8S331_9CLOT</name>
<organism evidence="1 2">
    <name type="scientific">Candidatus Clostridium helianthi</name>
    <dbReference type="NCBI Taxonomy" id="3381660"/>
    <lineage>
        <taxon>Bacteria</taxon>
        <taxon>Bacillati</taxon>
        <taxon>Bacillota</taxon>
        <taxon>Clostridia</taxon>
        <taxon>Eubacteriales</taxon>
        <taxon>Clostridiaceae</taxon>
        <taxon>Clostridium</taxon>
    </lineage>
</organism>
<proteinExistence type="predicted"/>
<evidence type="ECO:0000313" key="1">
    <source>
        <dbReference type="EMBL" id="MFL0165241.1"/>
    </source>
</evidence>
<accession>A0ABW8S331</accession>
<sequence>MNGNENIFFRRFDGTVRKVFFDDKDKYMVLSWIIFKTNYQDDYQGLKRNECYFSYSVVENECNVSRRKLQRILLDLEREGFIAWIHRSKAKNQKSIIFLIETGYGSENGLGYGSEYGKSMRNTDIIDNQDTVGDTVGDTVKDTSSRNISKNISNNIYSHWNSKKIIVHKSLNKDIEKAIENALKKYSEEEIVRAIETYNEILKDDGYYFNYKWGLKDFLSRSNGISTFMNDGSNKVNYEDHKKKSIQTKKVVNYDSYID</sequence>
<gene>
    <name evidence="1" type="ORF">ACJDTP_09200</name>
</gene>
<comment type="caution">
    <text evidence="1">The sequence shown here is derived from an EMBL/GenBank/DDBJ whole genome shotgun (WGS) entry which is preliminary data.</text>
</comment>
<dbReference type="EMBL" id="JBJIAB010000009">
    <property type="protein sequence ID" value="MFL0165241.1"/>
    <property type="molecule type" value="Genomic_DNA"/>
</dbReference>
<protein>
    <recommendedName>
        <fullName evidence="3">Helix-turn-helix domain-containing protein</fullName>
    </recommendedName>
</protein>
<reference evidence="1 2" key="1">
    <citation type="submission" date="2024-11" db="EMBL/GenBank/DDBJ databases">
        <authorList>
            <person name="Heng Y.C."/>
            <person name="Lim A.C.H."/>
            <person name="Lee J.K.Y."/>
            <person name="Kittelmann S."/>
        </authorList>
    </citation>
    <scope>NUCLEOTIDE SEQUENCE [LARGE SCALE GENOMIC DNA]</scope>
    <source>
        <strain evidence="1 2">WILCCON 0112</strain>
    </source>
</reference>
<keyword evidence="2" id="KW-1185">Reference proteome</keyword>
<evidence type="ECO:0008006" key="3">
    <source>
        <dbReference type="Google" id="ProtNLM"/>
    </source>
</evidence>